<name>A0A9K3ED54_HELAN</name>
<evidence type="ECO:0000256" key="1">
    <source>
        <dbReference type="SAM" id="MobiDB-lite"/>
    </source>
</evidence>
<organism evidence="2 3">
    <name type="scientific">Helianthus annuus</name>
    <name type="common">Common sunflower</name>
    <dbReference type="NCBI Taxonomy" id="4232"/>
    <lineage>
        <taxon>Eukaryota</taxon>
        <taxon>Viridiplantae</taxon>
        <taxon>Streptophyta</taxon>
        <taxon>Embryophyta</taxon>
        <taxon>Tracheophyta</taxon>
        <taxon>Spermatophyta</taxon>
        <taxon>Magnoliopsida</taxon>
        <taxon>eudicotyledons</taxon>
        <taxon>Gunneridae</taxon>
        <taxon>Pentapetalae</taxon>
        <taxon>asterids</taxon>
        <taxon>campanulids</taxon>
        <taxon>Asterales</taxon>
        <taxon>Asteraceae</taxon>
        <taxon>Asteroideae</taxon>
        <taxon>Heliantheae alliance</taxon>
        <taxon>Heliantheae</taxon>
        <taxon>Helianthus</taxon>
    </lineage>
</organism>
<proteinExistence type="predicted"/>
<feature type="compositionally biased region" description="Polar residues" evidence="1">
    <location>
        <begin position="236"/>
        <end position="247"/>
    </location>
</feature>
<sequence length="314" mass="35075">MSLLKYYVIHFSQLHPLAFLRIVHFELSCVAFASEPSVPRFSQLRSDGDWFTFKKGRTTFLSLAIPLCQPPHIPCYSFVPTSTYPKKWKNSFIFVYSSMLFEPLSIRYHAAAIKDGVPPLSSTEDVMWRHMYEHSTRASNFLEDIVEMGGLSHFYPTRPRAFYNGKVFGLLRTEMFLWRLLQADCRGVSYVVEVVVNQEMCGVLGGGAPDVEGLNAELVPGEGTPPLEGASPKGSEGSQNSPQVENASSDDEDLATWLSRKRKPDLTIGTIEVVPEVRNIHSRLRSASSTKSQPASQTISEALRLIQKAPCPNT</sequence>
<protein>
    <submittedName>
        <fullName evidence="2">Uncharacterized protein</fullName>
    </submittedName>
</protein>
<evidence type="ECO:0000313" key="2">
    <source>
        <dbReference type="EMBL" id="KAF5771363.1"/>
    </source>
</evidence>
<dbReference type="EMBL" id="MNCJ02000329">
    <property type="protein sequence ID" value="KAF5771363.1"/>
    <property type="molecule type" value="Genomic_DNA"/>
</dbReference>
<gene>
    <name evidence="2" type="ORF">HanXRQr2_Chr14g0669761</name>
</gene>
<comment type="caution">
    <text evidence="2">The sequence shown here is derived from an EMBL/GenBank/DDBJ whole genome shotgun (WGS) entry which is preliminary data.</text>
</comment>
<reference evidence="2" key="1">
    <citation type="journal article" date="2017" name="Nature">
        <title>The sunflower genome provides insights into oil metabolism, flowering and Asterid evolution.</title>
        <authorList>
            <person name="Badouin H."/>
            <person name="Gouzy J."/>
            <person name="Grassa C.J."/>
            <person name="Murat F."/>
            <person name="Staton S.E."/>
            <person name="Cottret L."/>
            <person name="Lelandais-Briere C."/>
            <person name="Owens G.L."/>
            <person name="Carrere S."/>
            <person name="Mayjonade B."/>
            <person name="Legrand L."/>
            <person name="Gill N."/>
            <person name="Kane N.C."/>
            <person name="Bowers J.E."/>
            <person name="Hubner S."/>
            <person name="Bellec A."/>
            <person name="Berard A."/>
            <person name="Berges H."/>
            <person name="Blanchet N."/>
            <person name="Boniface M.C."/>
            <person name="Brunel D."/>
            <person name="Catrice O."/>
            <person name="Chaidir N."/>
            <person name="Claudel C."/>
            <person name="Donnadieu C."/>
            <person name="Faraut T."/>
            <person name="Fievet G."/>
            <person name="Helmstetter N."/>
            <person name="King M."/>
            <person name="Knapp S.J."/>
            <person name="Lai Z."/>
            <person name="Le Paslier M.C."/>
            <person name="Lippi Y."/>
            <person name="Lorenzon L."/>
            <person name="Mandel J.R."/>
            <person name="Marage G."/>
            <person name="Marchand G."/>
            <person name="Marquand E."/>
            <person name="Bret-Mestries E."/>
            <person name="Morien E."/>
            <person name="Nambeesan S."/>
            <person name="Nguyen T."/>
            <person name="Pegot-Espagnet P."/>
            <person name="Pouilly N."/>
            <person name="Raftis F."/>
            <person name="Sallet E."/>
            <person name="Schiex T."/>
            <person name="Thomas J."/>
            <person name="Vandecasteele C."/>
            <person name="Vares D."/>
            <person name="Vear F."/>
            <person name="Vautrin S."/>
            <person name="Crespi M."/>
            <person name="Mangin B."/>
            <person name="Burke J.M."/>
            <person name="Salse J."/>
            <person name="Munos S."/>
            <person name="Vincourt P."/>
            <person name="Rieseberg L.H."/>
            <person name="Langlade N.B."/>
        </authorList>
    </citation>
    <scope>NUCLEOTIDE SEQUENCE</scope>
    <source>
        <tissue evidence="2">Leaves</tissue>
    </source>
</reference>
<dbReference type="AlphaFoldDB" id="A0A9K3ED54"/>
<evidence type="ECO:0000313" key="3">
    <source>
        <dbReference type="Proteomes" id="UP000215914"/>
    </source>
</evidence>
<reference evidence="2" key="2">
    <citation type="submission" date="2020-06" db="EMBL/GenBank/DDBJ databases">
        <title>Helianthus annuus Genome sequencing and assembly Release 2.</title>
        <authorList>
            <person name="Gouzy J."/>
            <person name="Langlade N."/>
            <person name="Munos S."/>
        </authorList>
    </citation>
    <scope>NUCLEOTIDE SEQUENCE</scope>
    <source>
        <tissue evidence="2">Leaves</tissue>
    </source>
</reference>
<dbReference type="Gramene" id="mRNA:HanXRQr2_Chr14g0669761">
    <property type="protein sequence ID" value="mRNA:HanXRQr2_Chr14g0669761"/>
    <property type="gene ID" value="HanXRQr2_Chr14g0669761"/>
</dbReference>
<dbReference type="Proteomes" id="UP000215914">
    <property type="component" value="Unassembled WGS sequence"/>
</dbReference>
<feature type="region of interest" description="Disordered" evidence="1">
    <location>
        <begin position="214"/>
        <end position="253"/>
    </location>
</feature>
<keyword evidence="3" id="KW-1185">Reference proteome</keyword>
<accession>A0A9K3ED54</accession>